<dbReference type="EMBL" id="CM027681">
    <property type="protein sequence ID" value="KAG0545274.1"/>
    <property type="molecule type" value="Genomic_DNA"/>
</dbReference>
<feature type="region of interest" description="Disordered" evidence="1">
    <location>
        <begin position="1"/>
        <end position="24"/>
    </location>
</feature>
<gene>
    <name evidence="2" type="ORF">BDA96_02G347000</name>
</gene>
<sequence length="106" mass="11989">MAAPRKDGERIGFSAPRNPNPRRITSCQCNPSFPTGFSAPIAAKPGIDSRQNQSARRWYPCENEGVRPLSAASRGPVLFRALFRSPRLVCRRFQTTCWLLHRILLH</sequence>
<evidence type="ECO:0000256" key="1">
    <source>
        <dbReference type="SAM" id="MobiDB-lite"/>
    </source>
</evidence>
<accession>A0A921UUN6</accession>
<dbReference type="AlphaFoldDB" id="A0A921UUN6"/>
<evidence type="ECO:0000313" key="3">
    <source>
        <dbReference type="Proteomes" id="UP000807115"/>
    </source>
</evidence>
<feature type="compositionally biased region" description="Basic and acidic residues" evidence="1">
    <location>
        <begin position="1"/>
        <end position="10"/>
    </location>
</feature>
<evidence type="ECO:0000313" key="2">
    <source>
        <dbReference type="EMBL" id="KAG0545274.1"/>
    </source>
</evidence>
<proteinExistence type="predicted"/>
<organism evidence="2 3">
    <name type="scientific">Sorghum bicolor</name>
    <name type="common">Sorghum</name>
    <name type="synonym">Sorghum vulgare</name>
    <dbReference type="NCBI Taxonomy" id="4558"/>
    <lineage>
        <taxon>Eukaryota</taxon>
        <taxon>Viridiplantae</taxon>
        <taxon>Streptophyta</taxon>
        <taxon>Embryophyta</taxon>
        <taxon>Tracheophyta</taxon>
        <taxon>Spermatophyta</taxon>
        <taxon>Magnoliopsida</taxon>
        <taxon>Liliopsida</taxon>
        <taxon>Poales</taxon>
        <taxon>Poaceae</taxon>
        <taxon>PACMAD clade</taxon>
        <taxon>Panicoideae</taxon>
        <taxon>Andropogonodae</taxon>
        <taxon>Andropogoneae</taxon>
        <taxon>Sorghinae</taxon>
        <taxon>Sorghum</taxon>
    </lineage>
</organism>
<dbReference type="Proteomes" id="UP000807115">
    <property type="component" value="Chromosome 2"/>
</dbReference>
<reference evidence="2" key="2">
    <citation type="submission" date="2020-10" db="EMBL/GenBank/DDBJ databases">
        <authorList>
            <person name="Cooper E.A."/>
            <person name="Brenton Z.W."/>
            <person name="Flinn B.S."/>
            <person name="Jenkins J."/>
            <person name="Shu S."/>
            <person name="Flowers D."/>
            <person name="Luo F."/>
            <person name="Wang Y."/>
            <person name="Xia P."/>
            <person name="Barry K."/>
            <person name="Daum C."/>
            <person name="Lipzen A."/>
            <person name="Yoshinaga Y."/>
            <person name="Schmutz J."/>
            <person name="Saski C."/>
            <person name="Vermerris W."/>
            <person name="Kresovich S."/>
        </authorList>
    </citation>
    <scope>NUCLEOTIDE SEQUENCE</scope>
</reference>
<name>A0A921UUN6_SORBI</name>
<reference evidence="2" key="1">
    <citation type="journal article" date="2019" name="BMC Genomics">
        <title>A new reference genome for Sorghum bicolor reveals high levels of sequence similarity between sweet and grain genotypes: implications for the genetics of sugar metabolism.</title>
        <authorList>
            <person name="Cooper E.A."/>
            <person name="Brenton Z.W."/>
            <person name="Flinn B.S."/>
            <person name="Jenkins J."/>
            <person name="Shu S."/>
            <person name="Flowers D."/>
            <person name="Luo F."/>
            <person name="Wang Y."/>
            <person name="Xia P."/>
            <person name="Barry K."/>
            <person name="Daum C."/>
            <person name="Lipzen A."/>
            <person name="Yoshinaga Y."/>
            <person name="Schmutz J."/>
            <person name="Saski C."/>
            <person name="Vermerris W."/>
            <person name="Kresovich S."/>
        </authorList>
    </citation>
    <scope>NUCLEOTIDE SEQUENCE</scope>
</reference>
<protein>
    <submittedName>
        <fullName evidence="2">Uncharacterized protein</fullName>
    </submittedName>
</protein>
<comment type="caution">
    <text evidence="2">The sequence shown here is derived from an EMBL/GenBank/DDBJ whole genome shotgun (WGS) entry which is preliminary data.</text>
</comment>